<evidence type="ECO:0000259" key="8">
    <source>
        <dbReference type="PROSITE" id="PS50928"/>
    </source>
</evidence>
<dbReference type="SUPFAM" id="SSF161098">
    <property type="entry name" value="MetI-like"/>
    <property type="match status" value="1"/>
</dbReference>
<organism evidence="9 10">
    <name type="scientific">Candidatus Haliotispira prima</name>
    <dbReference type="NCBI Taxonomy" id="3034016"/>
    <lineage>
        <taxon>Bacteria</taxon>
        <taxon>Pseudomonadati</taxon>
        <taxon>Spirochaetota</taxon>
        <taxon>Spirochaetia</taxon>
        <taxon>Spirochaetales</taxon>
        <taxon>Spirochaetaceae</taxon>
        <taxon>Candidatus Haliotispira</taxon>
    </lineage>
</organism>
<proteinExistence type="inferred from homology"/>
<dbReference type="EMBL" id="CP123443">
    <property type="protein sequence ID" value="WGK68492.1"/>
    <property type="molecule type" value="Genomic_DNA"/>
</dbReference>
<reference evidence="9 10" key="1">
    <citation type="submission" date="2023-04" db="EMBL/GenBank/DDBJ databases">
        <title>Spirochaete genome identified in red abalone sample constitutes a novel genus.</title>
        <authorList>
            <person name="Sharma S.P."/>
            <person name="Purcell C.M."/>
            <person name="Hyde J.R."/>
            <person name="Severin A.J."/>
        </authorList>
    </citation>
    <scope>NUCLEOTIDE SEQUENCE [LARGE SCALE GENOMIC DNA]</scope>
    <source>
        <strain evidence="9 10">SP-2023</strain>
    </source>
</reference>
<dbReference type="InterPro" id="IPR050809">
    <property type="entry name" value="UgpAE/MalFG_permease"/>
</dbReference>
<keyword evidence="6 7" id="KW-0472">Membrane</keyword>
<keyword evidence="4 7" id="KW-0812">Transmembrane</keyword>
<feature type="domain" description="ABC transmembrane type-1" evidence="8">
    <location>
        <begin position="72"/>
        <end position="283"/>
    </location>
</feature>
<dbReference type="InterPro" id="IPR035906">
    <property type="entry name" value="MetI-like_sf"/>
</dbReference>
<keyword evidence="3" id="KW-1003">Cell membrane</keyword>
<evidence type="ECO:0000256" key="4">
    <source>
        <dbReference type="ARBA" id="ARBA00022692"/>
    </source>
</evidence>
<protein>
    <submittedName>
        <fullName evidence="9">Sugar ABC transporter permease</fullName>
    </submittedName>
</protein>
<evidence type="ECO:0000256" key="7">
    <source>
        <dbReference type="RuleBase" id="RU363032"/>
    </source>
</evidence>
<sequence>MVKIMTAQERDARWGVWFILPSVLVVSLLILYPILYNVYLSFFQVNLNGSNTFTGLTNIKNVLGNSEFWQAVGTSATYVVFSTVGTTVWGICVALAMNRPFPMRGLVRSLILLPYVAPVISVVFSWQFLFDPVNGIFMDVFYQKLHIFSERVNLINDPKNSLWVAILFSIWKNFPFTYLMVLSRLQAIDRTLYEAAEIDGCTGFQKFFSITLPEIFYLVGAIVLLRFIWNFNKFEEIYLLTPSVKVIPVYSYIKVFTGIPEIGQGAAIAIVQFVLILAIILVYVKKVLKW</sequence>
<feature type="transmembrane region" description="Helical" evidence="7">
    <location>
        <begin position="215"/>
        <end position="232"/>
    </location>
</feature>
<dbReference type="RefSeq" id="WP_326926676.1">
    <property type="nucleotide sequence ID" value="NZ_CP123443.1"/>
</dbReference>
<feature type="transmembrane region" description="Helical" evidence="7">
    <location>
        <begin position="109"/>
        <end position="129"/>
    </location>
</feature>
<dbReference type="PANTHER" id="PTHR43227:SF8">
    <property type="entry name" value="DIACETYLCHITOBIOSE UPTAKE SYSTEM PERMEASE PROTEIN DASB"/>
    <property type="match status" value="1"/>
</dbReference>
<keyword evidence="2 7" id="KW-0813">Transport</keyword>
<gene>
    <name evidence="9" type="ORF">P0082_08370</name>
</gene>
<comment type="subcellular location">
    <subcellularLocation>
        <location evidence="1 7">Cell membrane</location>
        <topology evidence="1 7">Multi-pass membrane protein</topology>
    </subcellularLocation>
</comment>
<dbReference type="Pfam" id="PF00528">
    <property type="entry name" value="BPD_transp_1"/>
    <property type="match status" value="1"/>
</dbReference>
<keyword evidence="5 7" id="KW-1133">Transmembrane helix</keyword>
<accession>A0ABY8MEU9</accession>
<dbReference type="PANTHER" id="PTHR43227">
    <property type="entry name" value="BLL4140 PROTEIN"/>
    <property type="match status" value="1"/>
</dbReference>
<dbReference type="CDD" id="cd06261">
    <property type="entry name" value="TM_PBP2"/>
    <property type="match status" value="1"/>
</dbReference>
<evidence type="ECO:0000256" key="5">
    <source>
        <dbReference type="ARBA" id="ARBA00022989"/>
    </source>
</evidence>
<feature type="transmembrane region" description="Helical" evidence="7">
    <location>
        <begin position="76"/>
        <end position="97"/>
    </location>
</feature>
<feature type="transmembrane region" description="Helical" evidence="7">
    <location>
        <begin position="12"/>
        <end position="35"/>
    </location>
</feature>
<feature type="transmembrane region" description="Helical" evidence="7">
    <location>
        <begin position="262"/>
        <end position="284"/>
    </location>
</feature>
<keyword evidence="10" id="KW-1185">Reference proteome</keyword>
<evidence type="ECO:0000256" key="6">
    <source>
        <dbReference type="ARBA" id="ARBA00023136"/>
    </source>
</evidence>
<evidence type="ECO:0000256" key="1">
    <source>
        <dbReference type="ARBA" id="ARBA00004651"/>
    </source>
</evidence>
<evidence type="ECO:0000256" key="2">
    <source>
        <dbReference type="ARBA" id="ARBA00022448"/>
    </source>
</evidence>
<dbReference type="InterPro" id="IPR000515">
    <property type="entry name" value="MetI-like"/>
</dbReference>
<name>A0ABY8MEU9_9SPIO</name>
<feature type="transmembrane region" description="Helical" evidence="7">
    <location>
        <begin position="162"/>
        <end position="182"/>
    </location>
</feature>
<comment type="similarity">
    <text evidence="7">Belongs to the binding-protein-dependent transport system permease family.</text>
</comment>
<dbReference type="Gene3D" id="1.10.3720.10">
    <property type="entry name" value="MetI-like"/>
    <property type="match status" value="1"/>
</dbReference>
<evidence type="ECO:0000313" key="10">
    <source>
        <dbReference type="Proteomes" id="UP001228690"/>
    </source>
</evidence>
<dbReference type="Proteomes" id="UP001228690">
    <property type="component" value="Chromosome"/>
</dbReference>
<evidence type="ECO:0000313" key="9">
    <source>
        <dbReference type="EMBL" id="WGK68492.1"/>
    </source>
</evidence>
<dbReference type="PROSITE" id="PS50928">
    <property type="entry name" value="ABC_TM1"/>
    <property type="match status" value="1"/>
</dbReference>
<evidence type="ECO:0000256" key="3">
    <source>
        <dbReference type="ARBA" id="ARBA00022475"/>
    </source>
</evidence>